<reference evidence="3" key="5">
    <citation type="submission" date="2018-04" db="UniProtKB">
        <authorList>
            <consortium name="EnsemblFungi"/>
        </authorList>
    </citation>
    <scope>IDENTIFICATION</scope>
    <source>
        <strain evidence="3">R3-111a-1</strain>
    </source>
</reference>
<gene>
    <name evidence="3" type="primary">20350722</name>
    <name evidence="2" type="ORF">GGTG_10264</name>
</gene>
<feature type="compositionally biased region" description="Low complexity" evidence="1">
    <location>
        <begin position="262"/>
        <end position="273"/>
    </location>
</feature>
<dbReference type="EMBL" id="GL385399">
    <property type="protein sequence ID" value="EJT73426.1"/>
    <property type="molecule type" value="Genomic_DNA"/>
</dbReference>
<proteinExistence type="predicted"/>
<evidence type="ECO:0000313" key="3">
    <source>
        <dbReference type="EnsemblFungi" id="EJT73426"/>
    </source>
</evidence>
<reference evidence="2" key="3">
    <citation type="submission" date="2010-09" db="EMBL/GenBank/DDBJ databases">
        <title>Annotation of Gaeumannomyces graminis var. tritici R3-111a-1.</title>
        <authorList>
            <consortium name="The Broad Institute Genome Sequencing Platform"/>
            <person name="Ma L.-J."/>
            <person name="Dead R."/>
            <person name="Young S.K."/>
            <person name="Zeng Q."/>
            <person name="Gargeya S."/>
            <person name="Fitzgerald M."/>
            <person name="Haas B."/>
            <person name="Abouelleil A."/>
            <person name="Alvarado L."/>
            <person name="Arachchi H.M."/>
            <person name="Berlin A."/>
            <person name="Brown A."/>
            <person name="Chapman S.B."/>
            <person name="Chen Z."/>
            <person name="Dunbar C."/>
            <person name="Freedman E."/>
            <person name="Gearin G."/>
            <person name="Gellesch M."/>
            <person name="Goldberg J."/>
            <person name="Griggs A."/>
            <person name="Gujja S."/>
            <person name="Heiman D."/>
            <person name="Howarth C."/>
            <person name="Larson L."/>
            <person name="Lui A."/>
            <person name="MacDonald P.J.P."/>
            <person name="Mehta T."/>
            <person name="Montmayeur A."/>
            <person name="Murphy C."/>
            <person name="Neiman D."/>
            <person name="Pearson M."/>
            <person name="Priest M."/>
            <person name="Roberts A."/>
            <person name="Saif S."/>
            <person name="Shea T."/>
            <person name="Shenoy N."/>
            <person name="Sisk P."/>
            <person name="Stolte C."/>
            <person name="Sykes S."/>
            <person name="Yandava C."/>
            <person name="Wortman J."/>
            <person name="Nusbaum C."/>
            <person name="Birren B."/>
        </authorList>
    </citation>
    <scope>NUCLEOTIDE SEQUENCE</scope>
    <source>
        <strain evidence="2">R3-111a-1</strain>
    </source>
</reference>
<dbReference type="GeneID" id="20350722"/>
<evidence type="ECO:0000313" key="4">
    <source>
        <dbReference type="Proteomes" id="UP000006039"/>
    </source>
</evidence>
<feature type="compositionally biased region" description="Pro residues" evidence="1">
    <location>
        <begin position="50"/>
        <end position="60"/>
    </location>
</feature>
<evidence type="ECO:0000313" key="2">
    <source>
        <dbReference type="EMBL" id="EJT73426.1"/>
    </source>
</evidence>
<protein>
    <submittedName>
        <fullName evidence="2 3">Uncharacterized protein</fullName>
    </submittedName>
</protein>
<dbReference type="EnsemblFungi" id="EJT73426">
    <property type="protein sequence ID" value="EJT73426"/>
    <property type="gene ID" value="GGTG_10264"/>
</dbReference>
<keyword evidence="4" id="KW-1185">Reference proteome</keyword>
<dbReference type="Proteomes" id="UP000006039">
    <property type="component" value="Unassembled WGS sequence"/>
</dbReference>
<feature type="compositionally biased region" description="Polar residues" evidence="1">
    <location>
        <begin position="1"/>
        <end position="13"/>
    </location>
</feature>
<feature type="compositionally biased region" description="Basic residues" evidence="1">
    <location>
        <begin position="290"/>
        <end position="299"/>
    </location>
</feature>
<organism evidence="2">
    <name type="scientific">Gaeumannomyces tritici (strain R3-111a-1)</name>
    <name type="common">Wheat and barley take-all root rot fungus</name>
    <name type="synonym">Gaeumannomyces graminis var. tritici</name>
    <dbReference type="NCBI Taxonomy" id="644352"/>
    <lineage>
        <taxon>Eukaryota</taxon>
        <taxon>Fungi</taxon>
        <taxon>Dikarya</taxon>
        <taxon>Ascomycota</taxon>
        <taxon>Pezizomycotina</taxon>
        <taxon>Sordariomycetes</taxon>
        <taxon>Sordariomycetidae</taxon>
        <taxon>Magnaporthales</taxon>
        <taxon>Magnaporthaceae</taxon>
        <taxon>Gaeumannomyces</taxon>
    </lineage>
</organism>
<dbReference type="PANTHER" id="PTHR22705">
    <property type="entry name" value="ZINC FINGER, ZZ DOMAIN CONTAINING 3"/>
    <property type="match status" value="1"/>
</dbReference>
<accession>J3P9U0</accession>
<dbReference type="PANTHER" id="PTHR22705:SF0">
    <property type="entry name" value="ZZ-TYPE ZINC FINGER-CONTAINING PROTEIN 3"/>
    <property type="match status" value="1"/>
</dbReference>
<dbReference type="eggNOG" id="ENOG502SBM6">
    <property type="taxonomic scope" value="Eukaryota"/>
</dbReference>
<reference evidence="2" key="2">
    <citation type="submission" date="2010-07" db="EMBL/GenBank/DDBJ databases">
        <authorList>
            <consortium name="The Broad Institute Genome Sequencing Platform"/>
            <consortium name="Broad Institute Genome Sequencing Center for Infectious Disease"/>
            <person name="Ma L.-J."/>
            <person name="Dead R."/>
            <person name="Young S."/>
            <person name="Zeng Q."/>
            <person name="Koehrsen M."/>
            <person name="Alvarado L."/>
            <person name="Berlin A."/>
            <person name="Chapman S.B."/>
            <person name="Chen Z."/>
            <person name="Freedman E."/>
            <person name="Gellesch M."/>
            <person name="Goldberg J."/>
            <person name="Griggs A."/>
            <person name="Gujja S."/>
            <person name="Heilman E.R."/>
            <person name="Heiman D."/>
            <person name="Hepburn T."/>
            <person name="Howarth C."/>
            <person name="Jen D."/>
            <person name="Larson L."/>
            <person name="Mehta T."/>
            <person name="Neiman D."/>
            <person name="Pearson M."/>
            <person name="Roberts A."/>
            <person name="Saif S."/>
            <person name="Shea T."/>
            <person name="Shenoy N."/>
            <person name="Sisk P."/>
            <person name="Stolte C."/>
            <person name="Sykes S."/>
            <person name="Walk T."/>
            <person name="White J."/>
            <person name="Yandava C."/>
            <person name="Haas B."/>
            <person name="Nusbaum C."/>
            <person name="Birren B."/>
        </authorList>
    </citation>
    <scope>NUCLEOTIDE SEQUENCE</scope>
    <source>
        <strain evidence="2">R3-111a-1</strain>
    </source>
</reference>
<reference evidence="4" key="1">
    <citation type="submission" date="2010-07" db="EMBL/GenBank/DDBJ databases">
        <title>The genome sequence of Gaeumannomyces graminis var. tritici strain R3-111a-1.</title>
        <authorList>
            <consortium name="The Broad Institute Genome Sequencing Platform"/>
            <person name="Ma L.-J."/>
            <person name="Dead R."/>
            <person name="Young S."/>
            <person name="Zeng Q."/>
            <person name="Koehrsen M."/>
            <person name="Alvarado L."/>
            <person name="Berlin A."/>
            <person name="Chapman S.B."/>
            <person name="Chen Z."/>
            <person name="Freedman E."/>
            <person name="Gellesch M."/>
            <person name="Goldberg J."/>
            <person name="Griggs A."/>
            <person name="Gujja S."/>
            <person name="Heilman E.R."/>
            <person name="Heiman D."/>
            <person name="Hepburn T."/>
            <person name="Howarth C."/>
            <person name="Jen D."/>
            <person name="Larson L."/>
            <person name="Mehta T."/>
            <person name="Neiman D."/>
            <person name="Pearson M."/>
            <person name="Roberts A."/>
            <person name="Saif S."/>
            <person name="Shea T."/>
            <person name="Shenoy N."/>
            <person name="Sisk P."/>
            <person name="Stolte C."/>
            <person name="Sykes S."/>
            <person name="Walk T."/>
            <person name="White J."/>
            <person name="Yandava C."/>
            <person name="Haas B."/>
            <person name="Nusbaum C."/>
            <person name="Birren B."/>
        </authorList>
    </citation>
    <scope>NUCLEOTIDE SEQUENCE [LARGE SCALE GENOMIC DNA]</scope>
    <source>
        <strain evidence="4">R3-111a-1</strain>
    </source>
</reference>
<feature type="compositionally biased region" description="Basic and acidic residues" evidence="1">
    <location>
        <begin position="227"/>
        <end position="244"/>
    </location>
</feature>
<dbReference type="HOGENOM" id="CLU_040837_0_0_1"/>
<reference evidence="3" key="4">
    <citation type="journal article" date="2015" name="G3 (Bethesda)">
        <title>Genome sequences of three phytopathogenic species of the Magnaporthaceae family of fungi.</title>
        <authorList>
            <person name="Okagaki L.H."/>
            <person name="Nunes C.C."/>
            <person name="Sailsbery J."/>
            <person name="Clay B."/>
            <person name="Brown D."/>
            <person name="John T."/>
            <person name="Oh Y."/>
            <person name="Young N."/>
            <person name="Fitzgerald M."/>
            <person name="Haas B.J."/>
            <person name="Zeng Q."/>
            <person name="Young S."/>
            <person name="Adiconis X."/>
            <person name="Fan L."/>
            <person name="Levin J.Z."/>
            <person name="Mitchell T.K."/>
            <person name="Okubara P.A."/>
            <person name="Farman M.L."/>
            <person name="Kohn L.M."/>
            <person name="Birren B."/>
            <person name="Ma L.-J."/>
            <person name="Dean R.A."/>
        </authorList>
    </citation>
    <scope>NUCLEOTIDE SEQUENCE</scope>
    <source>
        <strain evidence="3">R3-111a-1</strain>
    </source>
</reference>
<feature type="region of interest" description="Disordered" evidence="1">
    <location>
        <begin position="1"/>
        <end position="103"/>
    </location>
</feature>
<dbReference type="InterPro" id="IPR037830">
    <property type="entry name" value="ZZZ3"/>
</dbReference>
<evidence type="ECO:0000256" key="1">
    <source>
        <dbReference type="SAM" id="MobiDB-lite"/>
    </source>
</evidence>
<name>J3P9U0_GAET3</name>
<dbReference type="VEuPathDB" id="FungiDB:GGTG_10264"/>
<sequence>MPPLSITTGSTPTGGLATGPRQPPLSASAPGAGTAADQGPAGGGAAHARPPSPPPPPVSPITPTLRTARLAGTSSTSTSGPPAMPVPPTKSGSSTHYTADPSPSALTFFAANRVALTHLSQPAQAAAGTALDAPPPPLPLDFDANPDVLALKSAISVLQIQRARAAADVARLAGAKAAALEDPDAFLRDLAEGRVSTAPAAPTLFDAGRDDGDSDSESGSDSSESDGAEHDGHRAAGDLCKGKEPATVIGPGGVYEFKGDQRQQPGGAQQAQRLVGVASPYMPGRDRIDKKPKKPKPPT</sequence>
<dbReference type="AlphaFoldDB" id="J3P9U0"/>
<dbReference type="OrthoDB" id="20473at2759"/>
<feature type="region of interest" description="Disordered" evidence="1">
    <location>
        <begin position="198"/>
        <end position="299"/>
    </location>
</feature>
<feature type="compositionally biased region" description="Acidic residues" evidence="1">
    <location>
        <begin position="212"/>
        <end position="226"/>
    </location>
</feature>
<feature type="compositionally biased region" description="Low complexity" evidence="1">
    <location>
        <begin position="29"/>
        <end position="39"/>
    </location>
</feature>
<dbReference type="RefSeq" id="XP_009226400.1">
    <property type="nucleotide sequence ID" value="XM_009228136.1"/>
</dbReference>